<sequence>MAVFLDLPPECIIHVFLQMLPRQIAKSRLISRAFRAIIDDSLVLQYIMELDNLGLVPPIAASNDLSLYNKVCALKEKRRTRDKGIDGMAHIYLYPNDRGNIVLQEYKSHAFSRGVLAFKGKDWPTKLGIYQFASENRGIDCDRYKLNCPPRNYMMAVEPSFDLLALFGTVDEGLAFHLLSLRTGLPHPSASSPMIPCFSPTGIEILTYLTISIEIVGRHIVHMEEISERCTSLITIWDWVSGQIVTSTKVLGYSVAFLSEDIFMVPPPVGAYEDGEPHYLALYTCREVPPGGPARCIARFYFPISDSIKISCTRFEPSPLPSVWSCSIPLAYPPRVYDTSPTSHYLALSIQFRDVIHGYLFIWASALFSLLDTLATDHDQCLSVPWPQWSSATSWIHSTALNSRMIGFNVFGHLAIWLSYGDDYYDWEVGIYDLRTSKEKALIKSQLDPMSPEERVELFLSDGSTPVQQPLLVKLFSIPVDVLPWEDDWYKETHHQRGVDLLVDDEHIIIFKPPSNTSKASLHVYPF</sequence>
<comment type="caution">
    <text evidence="2">The sequence shown here is derived from an EMBL/GenBank/DDBJ whole genome shotgun (WGS) entry which is preliminary data.</text>
</comment>
<gene>
    <name evidence="2" type="ORF">RDB_LOCUS116483</name>
</gene>
<dbReference type="SMART" id="SM00256">
    <property type="entry name" value="FBOX"/>
    <property type="match status" value="1"/>
</dbReference>
<dbReference type="PROSITE" id="PS50181">
    <property type="entry name" value="FBOX"/>
    <property type="match status" value="1"/>
</dbReference>
<accession>A0A8H3H211</accession>
<dbReference type="InterPro" id="IPR036047">
    <property type="entry name" value="F-box-like_dom_sf"/>
</dbReference>
<dbReference type="Pfam" id="PF00646">
    <property type="entry name" value="F-box"/>
    <property type="match status" value="1"/>
</dbReference>
<dbReference type="EMBL" id="CAJMWT010003837">
    <property type="protein sequence ID" value="CAE6479733.1"/>
    <property type="molecule type" value="Genomic_DNA"/>
</dbReference>
<protein>
    <recommendedName>
        <fullName evidence="1">F-box domain-containing protein</fullName>
    </recommendedName>
</protein>
<reference evidence="2" key="1">
    <citation type="submission" date="2021-01" db="EMBL/GenBank/DDBJ databases">
        <authorList>
            <person name="Kaushik A."/>
        </authorList>
    </citation>
    <scope>NUCLEOTIDE SEQUENCE</scope>
    <source>
        <strain evidence="2">AG2-2IIIB</strain>
    </source>
</reference>
<proteinExistence type="predicted"/>
<dbReference type="Proteomes" id="UP000663843">
    <property type="component" value="Unassembled WGS sequence"/>
</dbReference>
<feature type="domain" description="F-box" evidence="1">
    <location>
        <begin position="1"/>
        <end position="47"/>
    </location>
</feature>
<dbReference type="SUPFAM" id="SSF81383">
    <property type="entry name" value="F-box domain"/>
    <property type="match status" value="1"/>
</dbReference>
<evidence type="ECO:0000259" key="1">
    <source>
        <dbReference type="PROSITE" id="PS50181"/>
    </source>
</evidence>
<dbReference type="InterPro" id="IPR001810">
    <property type="entry name" value="F-box_dom"/>
</dbReference>
<evidence type="ECO:0000313" key="2">
    <source>
        <dbReference type="EMBL" id="CAE6479733.1"/>
    </source>
</evidence>
<dbReference type="CDD" id="cd09917">
    <property type="entry name" value="F-box_SF"/>
    <property type="match status" value="1"/>
</dbReference>
<name>A0A8H3H211_9AGAM</name>
<dbReference type="AlphaFoldDB" id="A0A8H3H211"/>
<organism evidence="2 3">
    <name type="scientific">Rhizoctonia solani</name>
    <dbReference type="NCBI Taxonomy" id="456999"/>
    <lineage>
        <taxon>Eukaryota</taxon>
        <taxon>Fungi</taxon>
        <taxon>Dikarya</taxon>
        <taxon>Basidiomycota</taxon>
        <taxon>Agaricomycotina</taxon>
        <taxon>Agaricomycetes</taxon>
        <taxon>Cantharellales</taxon>
        <taxon>Ceratobasidiaceae</taxon>
        <taxon>Rhizoctonia</taxon>
    </lineage>
</organism>
<evidence type="ECO:0000313" key="3">
    <source>
        <dbReference type="Proteomes" id="UP000663843"/>
    </source>
</evidence>